<dbReference type="Proteomes" id="UP000237246">
    <property type="component" value="Unassembled WGS sequence"/>
</dbReference>
<dbReference type="GO" id="GO:0008173">
    <property type="term" value="F:RNA methyltransferase activity"/>
    <property type="evidence" value="ECO:0007669"/>
    <property type="project" value="InterPro"/>
</dbReference>
<keyword evidence="3 6" id="KW-0808">Transferase</keyword>
<keyword evidence="9" id="KW-1185">Reference proteome</keyword>
<dbReference type="GO" id="GO:0001510">
    <property type="term" value="P:RNA methylation"/>
    <property type="evidence" value="ECO:0007669"/>
    <property type="project" value="InterPro"/>
</dbReference>
<comment type="caution">
    <text evidence="8">The sequence shown here is derived from an EMBL/GenBank/DDBJ whole genome shotgun (WGS) entry which is preliminary data.</text>
</comment>
<dbReference type="PRINTS" id="PR02008">
    <property type="entry name" value="RCMTFAMILY"/>
</dbReference>
<sequence>MGLIRIKAKFCEEPQQDLKKQESEVIVGAQCGYAVLRGAHVYVPGIISTSRFVKAGDLVSVYSDIEGKCKRGAKEFEGVKVFLGNGISELSRSDIFSLNGRTTGLGVRMTEPVYLSPSFDSVLPSHLFLQNLPSVVVSHVLNPQPGERILDMCAAPGGKTTHLATLMHDQGEVIAMDKIANKVKKIKQNAELLQLNCIKAFCYDGTKALSVEKREDKQEGPPFLPESFDRILLDAPCSGMGQRPNMAYSSTLKEVTSYQPLQRKLFTVAVKLLKPGGVLVYSTCTITLSENEEQVAWALETFPCLQLQPQQTPALYPVLFPQSRFGNRSWNQAVQSKTGGGAIGIDLRGGSYCMAADPVPVQTYCLLGNYAQEVILSISFDAVTDLKGKRKR</sequence>
<gene>
    <name evidence="8" type="ORF">CIB84_004406</name>
</gene>
<dbReference type="CDD" id="cd21150">
    <property type="entry name" value="PUA_NSun6-like"/>
    <property type="match status" value="1"/>
</dbReference>
<dbReference type="EMBL" id="PPHD01007432">
    <property type="protein sequence ID" value="POI31843.1"/>
    <property type="molecule type" value="Genomic_DNA"/>
</dbReference>
<evidence type="ECO:0000256" key="6">
    <source>
        <dbReference type="PROSITE-ProRule" id="PRU01023"/>
    </source>
</evidence>
<dbReference type="PROSITE" id="PS01153">
    <property type="entry name" value="NOL1_NOP2_SUN"/>
    <property type="match status" value="1"/>
</dbReference>
<dbReference type="AlphaFoldDB" id="A0A2P4T656"/>
<feature type="binding site" evidence="6">
    <location>
        <position position="204"/>
    </location>
    <ligand>
        <name>S-adenosyl-L-methionine</name>
        <dbReference type="ChEBI" id="CHEBI:59789"/>
    </ligand>
</feature>
<feature type="domain" description="SAM-dependent MTase RsmB/NOP-type" evidence="7">
    <location>
        <begin position="52"/>
        <end position="338"/>
    </location>
</feature>
<evidence type="ECO:0000313" key="8">
    <source>
        <dbReference type="EMBL" id="POI31843.1"/>
    </source>
</evidence>
<protein>
    <recommendedName>
        <fullName evidence="7">SAM-dependent MTase RsmB/NOP-type domain-containing protein</fullName>
    </recommendedName>
</protein>
<dbReference type="GO" id="GO:0003723">
    <property type="term" value="F:RNA binding"/>
    <property type="evidence" value="ECO:0007669"/>
    <property type="project" value="UniProtKB-UniRule"/>
</dbReference>
<dbReference type="PANTHER" id="PTHR22807:SF34">
    <property type="entry name" value="TRNA (CYTOSINE(72)-C(5))-METHYLTRANSFERASE NSUN6"/>
    <property type="match status" value="1"/>
</dbReference>
<proteinExistence type="inferred from homology"/>
<dbReference type="PROSITE" id="PS51686">
    <property type="entry name" value="SAM_MT_RSMB_NOP"/>
    <property type="match status" value="1"/>
</dbReference>
<dbReference type="InterPro" id="IPR023267">
    <property type="entry name" value="RCMT"/>
</dbReference>
<dbReference type="InterPro" id="IPR001678">
    <property type="entry name" value="MeTrfase_RsmB-F_NOP2_dom"/>
</dbReference>
<keyword evidence="5 6" id="KW-0694">RNA-binding</keyword>
<dbReference type="Gene3D" id="3.40.50.150">
    <property type="entry name" value="Vaccinia Virus protein VP39"/>
    <property type="match status" value="1"/>
</dbReference>
<evidence type="ECO:0000256" key="3">
    <source>
        <dbReference type="ARBA" id="ARBA00022679"/>
    </source>
</evidence>
<feature type="binding site" evidence="6">
    <location>
        <begin position="153"/>
        <end position="159"/>
    </location>
    <ligand>
        <name>S-adenosyl-L-methionine</name>
        <dbReference type="ChEBI" id="CHEBI:59789"/>
    </ligand>
</feature>
<evidence type="ECO:0000259" key="7">
    <source>
        <dbReference type="PROSITE" id="PS51686"/>
    </source>
</evidence>
<organism evidence="8 9">
    <name type="scientific">Bambusicola thoracicus</name>
    <name type="common">Chinese bamboo-partridge</name>
    <name type="synonym">Perdix thoracica</name>
    <dbReference type="NCBI Taxonomy" id="9083"/>
    <lineage>
        <taxon>Eukaryota</taxon>
        <taxon>Metazoa</taxon>
        <taxon>Chordata</taxon>
        <taxon>Craniata</taxon>
        <taxon>Vertebrata</taxon>
        <taxon>Euteleostomi</taxon>
        <taxon>Archelosauria</taxon>
        <taxon>Archosauria</taxon>
        <taxon>Dinosauria</taxon>
        <taxon>Saurischia</taxon>
        <taxon>Theropoda</taxon>
        <taxon>Coelurosauria</taxon>
        <taxon>Aves</taxon>
        <taxon>Neognathae</taxon>
        <taxon>Galloanserae</taxon>
        <taxon>Galliformes</taxon>
        <taxon>Phasianidae</taxon>
        <taxon>Perdicinae</taxon>
        <taxon>Bambusicola</taxon>
    </lineage>
</organism>
<dbReference type="SUPFAM" id="SSF53335">
    <property type="entry name" value="S-adenosyl-L-methionine-dependent methyltransferases"/>
    <property type="match status" value="1"/>
</dbReference>
<dbReference type="Pfam" id="PF01189">
    <property type="entry name" value="Methyltr_RsmB-F"/>
    <property type="match status" value="1"/>
</dbReference>
<dbReference type="Gene3D" id="2.30.130.10">
    <property type="entry name" value="PUA domain"/>
    <property type="match status" value="1"/>
</dbReference>
<accession>A0A2P4T656</accession>
<evidence type="ECO:0000256" key="1">
    <source>
        <dbReference type="ARBA" id="ARBA00007494"/>
    </source>
</evidence>
<keyword evidence="4 6" id="KW-0949">S-adenosyl-L-methionine</keyword>
<dbReference type="InterPro" id="IPR049560">
    <property type="entry name" value="MeTrfase_RsmB-F_NOP2_cat"/>
</dbReference>
<dbReference type="InterPro" id="IPR015947">
    <property type="entry name" value="PUA-like_sf"/>
</dbReference>
<keyword evidence="2 6" id="KW-0489">Methyltransferase</keyword>
<evidence type="ECO:0000256" key="5">
    <source>
        <dbReference type="ARBA" id="ARBA00022884"/>
    </source>
</evidence>
<dbReference type="PANTHER" id="PTHR22807">
    <property type="entry name" value="NOP2 YEAST -RELATED NOL1/NOP2/FMU SUN DOMAIN-CONTAINING"/>
    <property type="match status" value="1"/>
</dbReference>
<comment type="similarity">
    <text evidence="1 6">Belongs to the class I-like SAM-binding methyltransferase superfamily. RsmB/NOP family.</text>
</comment>
<dbReference type="InterPro" id="IPR036974">
    <property type="entry name" value="PUA_sf"/>
</dbReference>
<evidence type="ECO:0000313" key="9">
    <source>
        <dbReference type="Proteomes" id="UP000237246"/>
    </source>
</evidence>
<evidence type="ECO:0000256" key="4">
    <source>
        <dbReference type="ARBA" id="ARBA00022691"/>
    </source>
</evidence>
<dbReference type="SUPFAM" id="SSF88697">
    <property type="entry name" value="PUA domain-like"/>
    <property type="match status" value="1"/>
</dbReference>
<evidence type="ECO:0000256" key="2">
    <source>
        <dbReference type="ARBA" id="ARBA00022603"/>
    </source>
</evidence>
<dbReference type="CDD" id="cd02440">
    <property type="entry name" value="AdoMet_MTases"/>
    <property type="match status" value="1"/>
</dbReference>
<dbReference type="InterPro" id="IPR029063">
    <property type="entry name" value="SAM-dependent_MTases_sf"/>
</dbReference>
<feature type="binding site" evidence="6">
    <location>
        <position position="234"/>
    </location>
    <ligand>
        <name>S-adenosyl-L-methionine</name>
        <dbReference type="ChEBI" id="CHEBI:59789"/>
    </ligand>
</feature>
<reference evidence="8 9" key="1">
    <citation type="submission" date="2018-01" db="EMBL/GenBank/DDBJ databases">
        <title>Comparison of the Chinese Bamboo Partridge and Red Junglefowl genome sequences highlights the importance of demography in genome evolution.</title>
        <authorList>
            <person name="Tiley G.P."/>
            <person name="Kimball R.T."/>
            <person name="Braun E.L."/>
            <person name="Burleigh J.G."/>
        </authorList>
    </citation>
    <scope>NUCLEOTIDE SEQUENCE [LARGE SCALE GENOMIC DNA]</scope>
    <source>
        <strain evidence="8">RTK389</strain>
        <tissue evidence="8">Blood</tissue>
    </source>
</reference>
<name>A0A2P4T656_BAMTH</name>
<feature type="active site" description="Nucleophile" evidence="6">
    <location>
        <position position="284"/>
    </location>
</feature>
<dbReference type="PROSITE" id="PS50890">
    <property type="entry name" value="PUA"/>
    <property type="match status" value="1"/>
</dbReference>
<feature type="binding site" evidence="6">
    <location>
        <position position="177"/>
    </location>
    <ligand>
        <name>S-adenosyl-L-methionine</name>
        <dbReference type="ChEBI" id="CHEBI:59789"/>
    </ligand>
</feature>
<dbReference type="InterPro" id="IPR018314">
    <property type="entry name" value="RsmB/NOL1/NOP2-like_CS"/>
</dbReference>
<dbReference type="OrthoDB" id="260824at2759"/>